<feature type="non-terminal residue" evidence="1">
    <location>
        <position position="1"/>
    </location>
</feature>
<dbReference type="Proteomes" id="UP000789759">
    <property type="component" value="Unassembled WGS sequence"/>
</dbReference>
<reference evidence="1" key="1">
    <citation type="submission" date="2021-06" db="EMBL/GenBank/DDBJ databases">
        <authorList>
            <person name="Kallberg Y."/>
            <person name="Tangrot J."/>
            <person name="Rosling A."/>
        </authorList>
    </citation>
    <scope>NUCLEOTIDE SEQUENCE</scope>
    <source>
        <strain evidence="1">FL966</strain>
    </source>
</reference>
<dbReference type="OrthoDB" id="10459010at2759"/>
<dbReference type="AlphaFoldDB" id="A0A9N9DTT8"/>
<name>A0A9N9DTT8_9GLOM</name>
<comment type="caution">
    <text evidence="1">The sequence shown here is derived from an EMBL/GenBank/DDBJ whole genome shotgun (WGS) entry which is preliminary data.</text>
</comment>
<dbReference type="EMBL" id="CAJVQA010007199">
    <property type="protein sequence ID" value="CAG8653119.1"/>
    <property type="molecule type" value="Genomic_DNA"/>
</dbReference>
<evidence type="ECO:0000313" key="1">
    <source>
        <dbReference type="EMBL" id="CAG8653119.1"/>
    </source>
</evidence>
<organism evidence="1 2">
    <name type="scientific">Cetraspora pellucida</name>
    <dbReference type="NCBI Taxonomy" id="1433469"/>
    <lineage>
        <taxon>Eukaryota</taxon>
        <taxon>Fungi</taxon>
        <taxon>Fungi incertae sedis</taxon>
        <taxon>Mucoromycota</taxon>
        <taxon>Glomeromycotina</taxon>
        <taxon>Glomeromycetes</taxon>
        <taxon>Diversisporales</taxon>
        <taxon>Gigasporaceae</taxon>
        <taxon>Cetraspora</taxon>
    </lineage>
</organism>
<proteinExistence type="predicted"/>
<evidence type="ECO:0000313" key="2">
    <source>
        <dbReference type="Proteomes" id="UP000789759"/>
    </source>
</evidence>
<sequence>DENNSEYIINNKKISKEGFKTVTSPIWLEKKLDKEISEAIRFVNKVIHVKQLSDTEKACYTAVQYIFYLILNEKKKIKPSKVVTEVIDNGPWLARCIRK</sequence>
<keyword evidence="2" id="KW-1185">Reference proteome</keyword>
<protein>
    <submittedName>
        <fullName evidence="1">14303_t:CDS:1</fullName>
    </submittedName>
</protein>
<accession>A0A9N9DTT8</accession>
<gene>
    <name evidence="1" type="ORF">CPELLU_LOCUS9436</name>
</gene>